<feature type="compositionally biased region" description="Basic and acidic residues" evidence="5">
    <location>
        <begin position="61"/>
        <end position="70"/>
    </location>
</feature>
<dbReference type="GeneID" id="19974781"/>
<dbReference type="VEuPathDB" id="FungiDB:HMPREF1541_07442"/>
<keyword evidence="2" id="KW-0597">Phosphoprotein</keyword>
<feature type="compositionally biased region" description="Basic and acidic residues" evidence="5">
    <location>
        <begin position="188"/>
        <end position="206"/>
    </location>
</feature>
<keyword evidence="3" id="KW-0539">Nucleus</keyword>
<dbReference type="InParanoid" id="W2RQ10"/>
<dbReference type="PANTHER" id="PTHR14150">
    <property type="entry name" value="U3 SMALL NUCLEOLAR RNA-ASSOCIATED PROTEIN 14"/>
    <property type="match status" value="1"/>
</dbReference>
<dbReference type="STRING" id="1220924.W2RQ10"/>
<feature type="compositionally biased region" description="Basic residues" evidence="5">
    <location>
        <begin position="819"/>
        <end position="832"/>
    </location>
</feature>
<feature type="compositionally biased region" description="Acidic residues" evidence="5">
    <location>
        <begin position="213"/>
        <end position="235"/>
    </location>
</feature>
<feature type="compositionally biased region" description="Polar residues" evidence="5">
    <location>
        <begin position="719"/>
        <end position="731"/>
    </location>
</feature>
<feature type="compositionally biased region" description="Acidic residues" evidence="5">
    <location>
        <begin position="752"/>
        <end position="763"/>
    </location>
</feature>
<comment type="subcellular location">
    <subcellularLocation>
        <location evidence="1">Nucleus</location>
        <location evidence="1">Nucleolus</location>
    </subcellularLocation>
</comment>
<evidence type="ECO:0000256" key="4">
    <source>
        <dbReference type="SAM" id="Coils"/>
    </source>
</evidence>
<feature type="compositionally biased region" description="Basic and acidic residues" evidence="5">
    <location>
        <begin position="248"/>
        <end position="260"/>
    </location>
</feature>
<feature type="region of interest" description="Disordered" evidence="5">
    <location>
        <begin position="349"/>
        <end position="375"/>
    </location>
</feature>
<dbReference type="AlphaFoldDB" id="W2RQ10"/>
<protein>
    <submittedName>
        <fullName evidence="6">Uncharacterized protein</fullName>
    </submittedName>
</protein>
<evidence type="ECO:0000256" key="3">
    <source>
        <dbReference type="ARBA" id="ARBA00023242"/>
    </source>
</evidence>
<feature type="compositionally biased region" description="Basic and acidic residues" evidence="5">
    <location>
        <begin position="479"/>
        <end position="503"/>
    </location>
</feature>
<dbReference type="PANTHER" id="PTHR14150:SF12">
    <property type="entry name" value="U3 SMALL NUCLEOLAR RNA-ASSOCIATED PROTEIN 14 HOMOLOG A"/>
    <property type="match status" value="1"/>
</dbReference>
<dbReference type="eggNOG" id="KOG2172">
    <property type="taxonomic scope" value="Eukaryota"/>
</dbReference>
<dbReference type="HOGENOM" id="CLU_003783_0_0_1"/>
<feature type="compositionally biased region" description="Acidic residues" evidence="5">
    <location>
        <begin position="664"/>
        <end position="673"/>
    </location>
</feature>
<sequence>MPRQAHGRPVSHSGPSRPPKRKPAKGRGLNALEIAEQENPETTKIPKHRLGESYGDDDDGDTRSDAGERSSKRRKTETQDEEESESGSDPDGERWHVMDDDDEDSDIDSDDAFGESDEDRFADFTFRGSMDVLGKKNKSKQPAQKRGSRQANVVSDLEEESDIEDDFGDEGIDLATALDQASDNESEEDRKDTSKDRVRKDARLEVDSQSSSSEDESEDLDDMESTFSISDEEDGDHTRLQTFVEGLSAKKTDPKPRGDDSEAPNSKISAADLLQYVKDPRQRQSLKVLQNSEAKGPELYKGGIPGRLAAPLAKRQQDRLDRGAAYDQSKKELDKWVDTVKQNRRAEHISFPLPDPDGAPSSNKKLAPVVNSEPMNELESKIQDIMRESGILSAKGDAMEREEQEFEELEEQKLPLEEVQARRAELRKARDLMFREEIRAKRIKKIKSKAYRRVHRKERDKAAMQQRAELSAQGLVDSDAEREHNDRRRAEERMGARHRESKWAKGAKAAGRTIWDEDARVGVADMARRDDELRRRIEGKTAGSSDESEQSDSEGYSSDEAEEDIQQRLRAVNAPESGEVKSKLANMAFMQRAEASRKAANDAEVETLRRQMRSTDDHNGSDAETDDQSDVLPSGRQKFGGNSEAVVRPVPQQQLSKREFDERLSDEEEDLAELDGPLPTASAAGPPNAAKSKAQPILTAAKKQSRTAQDVETGPRIVSQIQYQKSRTSAPVNEGKSQKHRSKVLQLADQLSESENDDDDPFAEGDGQAETLADTIFMGPDDVSREFAKEKKATIAEEGDQEIDNGLPGWGSWGGAGINKKKQKQNKGRFVTKVKGVAPESRKDAKLDRVIINEKRIKKNGKYLATELPHPFESRQQYERALRLPLGPEWSTKSTFQDATKPRVLVKQGVIKPMARPMA</sequence>
<evidence type="ECO:0000256" key="5">
    <source>
        <dbReference type="SAM" id="MobiDB-lite"/>
    </source>
</evidence>
<feature type="region of interest" description="Disordered" evidence="5">
    <location>
        <begin position="1"/>
        <end position="273"/>
    </location>
</feature>
<gene>
    <name evidence="6" type="ORF">HMPREF1541_07442</name>
</gene>
<feature type="region of interest" description="Disordered" evidence="5">
    <location>
        <begin position="788"/>
        <end position="838"/>
    </location>
</feature>
<feature type="compositionally biased region" description="Acidic residues" evidence="5">
    <location>
        <begin position="99"/>
        <end position="120"/>
    </location>
</feature>
<keyword evidence="7" id="KW-1185">Reference proteome</keyword>
<feature type="compositionally biased region" description="Gly residues" evidence="5">
    <location>
        <begin position="808"/>
        <end position="817"/>
    </location>
</feature>
<feature type="compositionally biased region" description="Acidic residues" evidence="5">
    <location>
        <begin position="79"/>
        <end position="90"/>
    </location>
</feature>
<feature type="coiled-coil region" evidence="4">
    <location>
        <begin position="392"/>
        <end position="436"/>
    </location>
</feature>
<dbReference type="EMBL" id="KB822723">
    <property type="protein sequence ID" value="ETN37819.1"/>
    <property type="molecule type" value="Genomic_DNA"/>
</dbReference>
<feature type="region of interest" description="Disordered" evidence="5">
    <location>
        <begin position="450"/>
        <end position="771"/>
    </location>
</feature>
<dbReference type="Pfam" id="PF04615">
    <property type="entry name" value="Utp14"/>
    <property type="match status" value="1"/>
</dbReference>
<name>W2RQ10_CYPE1</name>
<accession>W2RQ10</accession>
<organism evidence="6 7">
    <name type="scientific">Cyphellophora europaea (strain CBS 101466)</name>
    <name type="common">Phialophora europaea</name>
    <dbReference type="NCBI Taxonomy" id="1220924"/>
    <lineage>
        <taxon>Eukaryota</taxon>
        <taxon>Fungi</taxon>
        <taxon>Dikarya</taxon>
        <taxon>Ascomycota</taxon>
        <taxon>Pezizomycotina</taxon>
        <taxon>Eurotiomycetes</taxon>
        <taxon>Chaetothyriomycetidae</taxon>
        <taxon>Chaetothyriales</taxon>
        <taxon>Cyphellophoraceae</taxon>
        <taxon>Cyphellophora</taxon>
    </lineage>
</organism>
<feature type="compositionally biased region" description="Basic and acidic residues" evidence="5">
    <location>
        <begin position="594"/>
        <end position="621"/>
    </location>
</feature>
<reference evidence="6 7" key="1">
    <citation type="submission" date="2013-03" db="EMBL/GenBank/DDBJ databases">
        <title>The Genome Sequence of Phialophora europaea CBS 101466.</title>
        <authorList>
            <consortium name="The Broad Institute Genomics Platform"/>
            <person name="Cuomo C."/>
            <person name="de Hoog S."/>
            <person name="Gorbushina A."/>
            <person name="Walker B."/>
            <person name="Young S.K."/>
            <person name="Zeng Q."/>
            <person name="Gargeya S."/>
            <person name="Fitzgerald M."/>
            <person name="Haas B."/>
            <person name="Abouelleil A."/>
            <person name="Allen A.W."/>
            <person name="Alvarado L."/>
            <person name="Arachchi H.M."/>
            <person name="Berlin A.M."/>
            <person name="Chapman S.B."/>
            <person name="Gainer-Dewar J."/>
            <person name="Goldberg J."/>
            <person name="Griggs A."/>
            <person name="Gujja S."/>
            <person name="Hansen M."/>
            <person name="Howarth C."/>
            <person name="Imamovic A."/>
            <person name="Ireland A."/>
            <person name="Larimer J."/>
            <person name="McCowan C."/>
            <person name="Murphy C."/>
            <person name="Pearson M."/>
            <person name="Poon T.W."/>
            <person name="Priest M."/>
            <person name="Roberts A."/>
            <person name="Saif S."/>
            <person name="Shea T."/>
            <person name="Sisk P."/>
            <person name="Sykes S."/>
            <person name="Wortman J."/>
            <person name="Nusbaum C."/>
            <person name="Birren B."/>
        </authorList>
    </citation>
    <scope>NUCLEOTIDE SEQUENCE [LARGE SCALE GENOMIC DNA]</scope>
    <source>
        <strain evidence="6 7">CBS 101466</strain>
    </source>
</reference>
<dbReference type="OrthoDB" id="277439at2759"/>
<evidence type="ECO:0000256" key="1">
    <source>
        <dbReference type="ARBA" id="ARBA00004604"/>
    </source>
</evidence>
<evidence type="ECO:0000313" key="7">
    <source>
        <dbReference type="Proteomes" id="UP000030752"/>
    </source>
</evidence>
<dbReference type="GO" id="GO:0006364">
    <property type="term" value="P:rRNA processing"/>
    <property type="evidence" value="ECO:0007669"/>
    <property type="project" value="InterPro"/>
</dbReference>
<evidence type="ECO:0000313" key="6">
    <source>
        <dbReference type="EMBL" id="ETN37819.1"/>
    </source>
</evidence>
<proteinExistence type="predicted"/>
<dbReference type="GO" id="GO:0032040">
    <property type="term" value="C:small-subunit processome"/>
    <property type="evidence" value="ECO:0007669"/>
    <property type="project" value="InterPro"/>
</dbReference>
<evidence type="ECO:0000256" key="2">
    <source>
        <dbReference type="ARBA" id="ARBA00022553"/>
    </source>
</evidence>
<dbReference type="RefSeq" id="XP_008719988.1">
    <property type="nucleotide sequence ID" value="XM_008721766.1"/>
</dbReference>
<dbReference type="InterPro" id="IPR006709">
    <property type="entry name" value="SSU_processome_Utp14"/>
</dbReference>
<keyword evidence="4" id="KW-0175">Coiled coil</keyword>
<feature type="compositionally biased region" description="Basic and acidic residues" evidence="5">
    <location>
        <begin position="514"/>
        <end position="539"/>
    </location>
</feature>
<dbReference type="FunCoup" id="W2RQ10">
    <property type="interactions" value="752"/>
</dbReference>
<feature type="compositionally biased region" description="Acidic residues" evidence="5">
    <location>
        <begin position="546"/>
        <end position="564"/>
    </location>
</feature>
<dbReference type="Proteomes" id="UP000030752">
    <property type="component" value="Unassembled WGS sequence"/>
</dbReference>
<feature type="compositionally biased region" description="Acidic residues" evidence="5">
    <location>
        <begin position="156"/>
        <end position="172"/>
    </location>
</feature>